<reference evidence="1 2" key="1">
    <citation type="submission" date="2021-06" db="EMBL/GenBank/DDBJ databases">
        <authorList>
            <person name="Criscuolo A."/>
        </authorList>
    </citation>
    <scope>NUCLEOTIDE SEQUENCE [LARGE SCALE GENOMIC DNA]</scope>
    <source>
        <strain evidence="2">CIP 111802</strain>
    </source>
</reference>
<comment type="caution">
    <text evidence="1">The sequence shown here is derived from an EMBL/GenBank/DDBJ whole genome shotgun (WGS) entry which is preliminary data.</text>
</comment>
<keyword evidence="2" id="KW-1185">Reference proteome</keyword>
<evidence type="ECO:0000313" key="1">
    <source>
        <dbReference type="EMBL" id="CAG7658654.1"/>
    </source>
</evidence>
<gene>
    <name evidence="1" type="ORF">PAECIP111802_07114</name>
</gene>
<accession>A0ABM8VUL5</accession>
<protein>
    <recommendedName>
        <fullName evidence="3">Butirosin biosynthesis protein H N-terminal domain-containing protein</fullName>
    </recommendedName>
</protein>
<organism evidence="1 2">
    <name type="scientific">Paenibacillus allorhizosphaerae</name>
    <dbReference type="NCBI Taxonomy" id="2849866"/>
    <lineage>
        <taxon>Bacteria</taxon>
        <taxon>Bacillati</taxon>
        <taxon>Bacillota</taxon>
        <taxon>Bacilli</taxon>
        <taxon>Bacillales</taxon>
        <taxon>Paenibacillaceae</taxon>
        <taxon>Paenibacillus</taxon>
    </lineage>
</organism>
<evidence type="ECO:0000313" key="2">
    <source>
        <dbReference type="Proteomes" id="UP000730618"/>
    </source>
</evidence>
<name>A0ABM8VUL5_9BACL</name>
<proteinExistence type="predicted"/>
<evidence type="ECO:0008006" key="3">
    <source>
        <dbReference type="Google" id="ProtNLM"/>
    </source>
</evidence>
<dbReference type="RefSeq" id="WP_218103233.1">
    <property type="nucleotide sequence ID" value="NZ_CAJVCE010000045.1"/>
</dbReference>
<sequence length="336" mass="39596">MKSPIILPMEYPIITLYPMTANAVSIISNNLSETYPWLLNNFLQLLSWRSDALEGRLIIRYSDSWTFYKNCPFLGHQKINKKFIKSKWNGSIFDFIIDSISQGYYVYLYVNTLYISAYRPSRDRPHDLFIYGYDYAQKLFYIADNLNYGKYTYATCTFQELIDAINSLSEKDENINHFDNSIILLNYQSNCESSFELNTVVDGIKAYLSSRAFKDVEHPNALYGISVYNNMNIYLSHLEKNQARADIRPFHALWEHKSMMLMRIRYMYDNKMLIDAEKSIKALTSLVDDALLHRNLILKYNFTMKKEILKTIANKIIQNKQKEVLVLRQVLRNIRN</sequence>
<dbReference type="Proteomes" id="UP000730618">
    <property type="component" value="Unassembled WGS sequence"/>
</dbReference>
<dbReference type="EMBL" id="CAJVCE010000045">
    <property type="protein sequence ID" value="CAG7658654.1"/>
    <property type="molecule type" value="Genomic_DNA"/>
</dbReference>